<feature type="compositionally biased region" description="Basic residues" evidence="1">
    <location>
        <begin position="182"/>
        <end position="194"/>
    </location>
</feature>
<dbReference type="EMBL" id="JABSTV010001247">
    <property type="protein sequence ID" value="KAH7972181.1"/>
    <property type="molecule type" value="Genomic_DNA"/>
</dbReference>
<keyword evidence="3" id="KW-1185">Reference proteome</keyword>
<feature type="region of interest" description="Disordered" evidence="1">
    <location>
        <begin position="159"/>
        <end position="203"/>
    </location>
</feature>
<evidence type="ECO:0000313" key="3">
    <source>
        <dbReference type="Proteomes" id="UP000821837"/>
    </source>
</evidence>
<proteinExistence type="predicted"/>
<comment type="caution">
    <text evidence="2">The sequence shown here is derived from an EMBL/GenBank/DDBJ whole genome shotgun (WGS) entry which is preliminary data.</text>
</comment>
<organism evidence="2 3">
    <name type="scientific">Rhipicephalus sanguineus</name>
    <name type="common">Brown dog tick</name>
    <name type="synonym">Ixodes sanguineus</name>
    <dbReference type="NCBI Taxonomy" id="34632"/>
    <lineage>
        <taxon>Eukaryota</taxon>
        <taxon>Metazoa</taxon>
        <taxon>Ecdysozoa</taxon>
        <taxon>Arthropoda</taxon>
        <taxon>Chelicerata</taxon>
        <taxon>Arachnida</taxon>
        <taxon>Acari</taxon>
        <taxon>Parasitiformes</taxon>
        <taxon>Ixodida</taxon>
        <taxon>Ixodoidea</taxon>
        <taxon>Ixodidae</taxon>
        <taxon>Rhipicephalinae</taxon>
        <taxon>Rhipicephalus</taxon>
        <taxon>Rhipicephalus</taxon>
    </lineage>
</organism>
<protein>
    <recommendedName>
        <fullName evidence="4">Tick transposon</fullName>
    </recommendedName>
</protein>
<dbReference type="AlphaFoldDB" id="A0A9D4T410"/>
<evidence type="ECO:0000313" key="2">
    <source>
        <dbReference type="EMBL" id="KAH7972181.1"/>
    </source>
</evidence>
<reference evidence="2" key="2">
    <citation type="submission" date="2021-09" db="EMBL/GenBank/DDBJ databases">
        <authorList>
            <person name="Jia N."/>
            <person name="Wang J."/>
            <person name="Shi W."/>
            <person name="Du L."/>
            <person name="Sun Y."/>
            <person name="Zhan W."/>
            <person name="Jiang J."/>
            <person name="Wang Q."/>
            <person name="Zhang B."/>
            <person name="Ji P."/>
            <person name="Sakyi L.B."/>
            <person name="Cui X."/>
            <person name="Yuan T."/>
            <person name="Jiang B."/>
            <person name="Yang W."/>
            <person name="Lam T.T.-Y."/>
            <person name="Chang Q."/>
            <person name="Ding S."/>
            <person name="Wang X."/>
            <person name="Zhu J."/>
            <person name="Ruan X."/>
            <person name="Zhao L."/>
            <person name="Wei J."/>
            <person name="Que T."/>
            <person name="Du C."/>
            <person name="Cheng J."/>
            <person name="Dai P."/>
            <person name="Han X."/>
            <person name="Huang E."/>
            <person name="Gao Y."/>
            <person name="Liu J."/>
            <person name="Shao H."/>
            <person name="Ye R."/>
            <person name="Li L."/>
            <person name="Wei W."/>
            <person name="Wang X."/>
            <person name="Wang C."/>
            <person name="Huo Q."/>
            <person name="Li W."/>
            <person name="Guo W."/>
            <person name="Chen H."/>
            <person name="Chen S."/>
            <person name="Zhou L."/>
            <person name="Zhou L."/>
            <person name="Ni X."/>
            <person name="Tian J."/>
            <person name="Zhou Y."/>
            <person name="Sheng Y."/>
            <person name="Liu T."/>
            <person name="Pan Y."/>
            <person name="Xia L."/>
            <person name="Li J."/>
            <person name="Zhao F."/>
            <person name="Cao W."/>
        </authorList>
    </citation>
    <scope>NUCLEOTIDE SEQUENCE</scope>
    <source>
        <strain evidence="2">Rsan-2018</strain>
        <tissue evidence="2">Larvae</tissue>
    </source>
</reference>
<sequence length="252" mass="27387">MLGFHPHLSTQDAPLQLHHDLLDPPIFSDTEVLLSLGLEKALDHVSHLAILAELDALNPGTCTYNYIGVFLTARTAEIIIGDLPSPTYKLGPRGTPQGAVFLSSARFLACWTSRRALTATSSRRCNARTDVVTSHAYAADLTCSAAKFAVLLKRPPSRRRYKSPQPTFTVHANSAPVPSFRTSHHGRHRSKTLSRRGGGGGHRFGCDLGGRSASYSMTPDKLSPISREVPSRLLSYDSSARYCCKTTSATLN</sequence>
<dbReference type="Proteomes" id="UP000821837">
    <property type="component" value="Chromosome 11"/>
</dbReference>
<gene>
    <name evidence="2" type="ORF">HPB52_008934</name>
</gene>
<evidence type="ECO:0000256" key="1">
    <source>
        <dbReference type="SAM" id="MobiDB-lite"/>
    </source>
</evidence>
<name>A0A9D4T410_RHISA</name>
<dbReference type="VEuPathDB" id="VectorBase:RSAN_058353"/>
<accession>A0A9D4T410</accession>
<evidence type="ECO:0008006" key="4">
    <source>
        <dbReference type="Google" id="ProtNLM"/>
    </source>
</evidence>
<reference evidence="2" key="1">
    <citation type="journal article" date="2020" name="Cell">
        <title>Large-Scale Comparative Analyses of Tick Genomes Elucidate Their Genetic Diversity and Vector Capacities.</title>
        <authorList>
            <consortium name="Tick Genome and Microbiome Consortium (TIGMIC)"/>
            <person name="Jia N."/>
            <person name="Wang J."/>
            <person name="Shi W."/>
            <person name="Du L."/>
            <person name="Sun Y."/>
            <person name="Zhan W."/>
            <person name="Jiang J.F."/>
            <person name="Wang Q."/>
            <person name="Zhang B."/>
            <person name="Ji P."/>
            <person name="Bell-Sakyi L."/>
            <person name="Cui X.M."/>
            <person name="Yuan T.T."/>
            <person name="Jiang B.G."/>
            <person name="Yang W.F."/>
            <person name="Lam T.T."/>
            <person name="Chang Q.C."/>
            <person name="Ding S.J."/>
            <person name="Wang X.J."/>
            <person name="Zhu J.G."/>
            <person name="Ruan X.D."/>
            <person name="Zhao L."/>
            <person name="Wei J.T."/>
            <person name="Ye R.Z."/>
            <person name="Que T.C."/>
            <person name="Du C.H."/>
            <person name="Zhou Y.H."/>
            <person name="Cheng J.X."/>
            <person name="Dai P.F."/>
            <person name="Guo W.B."/>
            <person name="Han X.H."/>
            <person name="Huang E.J."/>
            <person name="Li L.F."/>
            <person name="Wei W."/>
            <person name="Gao Y.C."/>
            <person name="Liu J.Z."/>
            <person name="Shao H.Z."/>
            <person name="Wang X."/>
            <person name="Wang C.C."/>
            <person name="Yang T.C."/>
            <person name="Huo Q.B."/>
            <person name="Li W."/>
            <person name="Chen H.Y."/>
            <person name="Chen S.E."/>
            <person name="Zhou L.G."/>
            <person name="Ni X.B."/>
            <person name="Tian J.H."/>
            <person name="Sheng Y."/>
            <person name="Liu T."/>
            <person name="Pan Y.S."/>
            <person name="Xia L.Y."/>
            <person name="Li J."/>
            <person name="Zhao F."/>
            <person name="Cao W.C."/>
        </authorList>
    </citation>
    <scope>NUCLEOTIDE SEQUENCE</scope>
    <source>
        <strain evidence="2">Rsan-2018</strain>
    </source>
</reference>